<feature type="region of interest" description="Disordered" evidence="1">
    <location>
        <begin position="154"/>
        <end position="200"/>
    </location>
</feature>
<evidence type="ECO:0000256" key="1">
    <source>
        <dbReference type="SAM" id="MobiDB-lite"/>
    </source>
</evidence>
<keyword evidence="2" id="KW-0472">Membrane</keyword>
<feature type="transmembrane region" description="Helical" evidence="2">
    <location>
        <begin position="88"/>
        <end position="112"/>
    </location>
</feature>
<feature type="compositionally biased region" description="Basic and acidic residues" evidence="1">
    <location>
        <begin position="168"/>
        <end position="186"/>
    </location>
</feature>
<dbReference type="EMBL" id="CP015405">
    <property type="protein sequence ID" value="ANU78327.1"/>
    <property type="molecule type" value="Genomic_DNA"/>
</dbReference>
<keyword evidence="2" id="KW-1133">Transmembrane helix</keyword>
<evidence type="ECO:0000313" key="3">
    <source>
        <dbReference type="EMBL" id="ANU78327.1"/>
    </source>
</evidence>
<dbReference type="AlphaFoldDB" id="A0A1C7IF88"/>
<feature type="transmembrane region" description="Helical" evidence="2">
    <location>
        <begin position="49"/>
        <end position="76"/>
    </location>
</feature>
<evidence type="ECO:0008006" key="5">
    <source>
        <dbReference type="Google" id="ProtNLM"/>
    </source>
</evidence>
<evidence type="ECO:0000313" key="4">
    <source>
        <dbReference type="Proteomes" id="UP000092574"/>
    </source>
</evidence>
<dbReference type="RefSeq" id="WP_065544410.1">
    <property type="nucleotide sequence ID" value="NZ_CP015405.2"/>
</dbReference>
<gene>
    <name evidence="3" type="ORF">A4V09_22780</name>
</gene>
<keyword evidence="2" id="KW-0812">Transmembrane</keyword>
<dbReference type="Proteomes" id="UP000092574">
    <property type="component" value="Chromosome"/>
</dbReference>
<dbReference type="STRING" id="1796616.A4V09_22780"/>
<feature type="region of interest" description="Disordered" evidence="1">
    <location>
        <begin position="1"/>
        <end position="21"/>
    </location>
</feature>
<proteinExistence type="predicted"/>
<name>A0A1C7IF88_9FIRM</name>
<protein>
    <recommendedName>
        <fullName evidence="5">DUF4190 domain-containing protein</fullName>
    </recommendedName>
</protein>
<sequence>MNDPYDENNQEMGYGQEPPQGPVIYPEPPAEHIYEGSPGFASAALTMGILSLVSMCCFPPLALLFGGLGLLFGIISKGTYARPGNAKAGMALSSAGIAIVAAIVLFFTSTMLSTSEGRTFFSQYLHILTHPEEYTEDDIYDFLQDYLYRNTNPGSGSGSGITSPYGQDNDHDYENPDRPDHNDGGQDHYYPAPDEGDKFI</sequence>
<evidence type="ECO:0000256" key="2">
    <source>
        <dbReference type="SAM" id="Phobius"/>
    </source>
</evidence>
<keyword evidence="4" id="KW-1185">Reference proteome</keyword>
<accession>A0A1C7IF88</accession>
<dbReference type="KEGG" id="byl:A4V09_22780"/>
<dbReference type="OrthoDB" id="1976230at2"/>
<organism evidence="3 4">
    <name type="scientific">Blautia pseudococcoides</name>
    <dbReference type="NCBI Taxonomy" id="1796616"/>
    <lineage>
        <taxon>Bacteria</taxon>
        <taxon>Bacillati</taxon>
        <taxon>Bacillota</taxon>
        <taxon>Clostridia</taxon>
        <taxon>Lachnospirales</taxon>
        <taxon>Lachnospiraceae</taxon>
        <taxon>Blautia</taxon>
    </lineage>
</organism>
<reference evidence="3" key="1">
    <citation type="submission" date="2017-04" db="EMBL/GenBank/DDBJ databases">
        <title>Complete Genome Sequences of Twelve Strains of a Stable Defined Moderately Diverse Mouse Microbiota 2 (sDMDMm2).</title>
        <authorList>
            <person name="Uchimura Y."/>
            <person name="Wyss M."/>
            <person name="Brugiroux S."/>
            <person name="Limenitakis J.P."/>
            <person name="Stecher B."/>
            <person name="McCoy K.D."/>
            <person name="Macpherson A.J."/>
        </authorList>
    </citation>
    <scope>NUCLEOTIDE SEQUENCE</scope>
    <source>
        <strain evidence="3">YL58</strain>
    </source>
</reference>